<dbReference type="KEGG" id="pseg:D3H65_26175"/>
<evidence type="ECO:0000313" key="2">
    <source>
        <dbReference type="EMBL" id="AXY77256.1"/>
    </source>
</evidence>
<dbReference type="Proteomes" id="UP000263900">
    <property type="component" value="Chromosome"/>
</dbReference>
<evidence type="ECO:0000313" key="3">
    <source>
        <dbReference type="Proteomes" id="UP000263900"/>
    </source>
</evidence>
<keyword evidence="1" id="KW-1133">Transmembrane helix</keyword>
<proteinExistence type="predicted"/>
<dbReference type="OrthoDB" id="677448at2"/>
<keyword evidence="1" id="KW-0812">Transmembrane</keyword>
<accession>A0A3B7MW79</accession>
<name>A0A3B7MW79_9BACT</name>
<evidence type="ECO:0000256" key="1">
    <source>
        <dbReference type="SAM" id="Phobius"/>
    </source>
</evidence>
<dbReference type="RefSeq" id="WP_119053132.1">
    <property type="nucleotide sequence ID" value="NZ_CP032157.1"/>
</dbReference>
<reference evidence="2 3" key="1">
    <citation type="submission" date="2018-09" db="EMBL/GenBank/DDBJ databases">
        <title>Genome sequencing of strain 6GH32-13.</title>
        <authorList>
            <person name="Weon H.-Y."/>
            <person name="Heo J."/>
            <person name="Kwon S.-W."/>
        </authorList>
    </citation>
    <scope>NUCLEOTIDE SEQUENCE [LARGE SCALE GENOMIC DNA]</scope>
    <source>
        <strain evidence="2 3">5GH32-13</strain>
    </source>
</reference>
<gene>
    <name evidence="2" type="ORF">D3H65_26175</name>
</gene>
<dbReference type="EMBL" id="CP032157">
    <property type="protein sequence ID" value="AXY77256.1"/>
    <property type="molecule type" value="Genomic_DNA"/>
</dbReference>
<keyword evidence="3" id="KW-1185">Reference proteome</keyword>
<protein>
    <submittedName>
        <fullName evidence="2">Uncharacterized protein</fullName>
    </submittedName>
</protein>
<feature type="transmembrane region" description="Helical" evidence="1">
    <location>
        <begin position="190"/>
        <end position="210"/>
    </location>
</feature>
<organism evidence="2 3">
    <name type="scientific">Paraflavitalea soli</name>
    <dbReference type="NCBI Taxonomy" id="2315862"/>
    <lineage>
        <taxon>Bacteria</taxon>
        <taxon>Pseudomonadati</taxon>
        <taxon>Bacteroidota</taxon>
        <taxon>Chitinophagia</taxon>
        <taxon>Chitinophagales</taxon>
        <taxon>Chitinophagaceae</taxon>
        <taxon>Paraflavitalea</taxon>
    </lineage>
</organism>
<keyword evidence="1" id="KW-0472">Membrane</keyword>
<dbReference type="AlphaFoldDB" id="A0A3B7MW79"/>
<sequence>MDHSVNILNELRAISPEVAAISRQLPYQAPAGYFENLPLQLLQLAREEEPLSTVLPKAVVNPYSVPAGYFDQLADTILLRAKAAEEALTAQEELSVLSPLLSRLDKKLPFEAPAGYFAELTDNVVSGAKAIDFVNEELENLSPVMAGLKDKQVYEAPVGYFEALPGQLLSRVKKDAEPAKVVALGFRRKVMRYAAAAALIGAVVTAAWWFTGKPGASGPDIVVAKVDKLSVTELQDYLEDEPVVMSADLLAINSRPELEANDMGDLLQNVSDDEIQKYLEQNMLTKNTGTN</sequence>